<comment type="caution">
    <text evidence="2">The sequence shown here is derived from an EMBL/GenBank/DDBJ whole genome shotgun (WGS) entry which is preliminary data.</text>
</comment>
<proteinExistence type="predicted"/>
<sequence>MGGVTREGKQEKRQELSSTGLSMKHLQKQEKSRAPCAGRIMEIEKNPCWATPADRSDVESVDTPPTALLKRWDLLAISQSL</sequence>
<keyword evidence="3" id="KW-1185">Reference proteome</keyword>
<feature type="compositionally biased region" description="Basic and acidic residues" evidence="1">
    <location>
        <begin position="1"/>
        <end position="15"/>
    </location>
</feature>
<reference evidence="2 3" key="1">
    <citation type="journal article" date="2023" name="Hortic Res">
        <title>Pangenome of water caltrop reveals structural variations and asymmetric subgenome divergence after allopolyploidization.</title>
        <authorList>
            <person name="Zhang X."/>
            <person name="Chen Y."/>
            <person name="Wang L."/>
            <person name="Yuan Y."/>
            <person name="Fang M."/>
            <person name="Shi L."/>
            <person name="Lu R."/>
            <person name="Comes H.P."/>
            <person name="Ma Y."/>
            <person name="Chen Y."/>
            <person name="Huang G."/>
            <person name="Zhou Y."/>
            <person name="Zheng Z."/>
            <person name="Qiu Y."/>
        </authorList>
    </citation>
    <scope>NUCLEOTIDE SEQUENCE [LARGE SCALE GENOMIC DNA]</scope>
    <source>
        <tissue evidence="2">Roots</tissue>
    </source>
</reference>
<name>A0AAN7PNX6_9MYRT</name>
<organism evidence="2 3">
    <name type="scientific">Trapa incisa</name>
    <dbReference type="NCBI Taxonomy" id="236973"/>
    <lineage>
        <taxon>Eukaryota</taxon>
        <taxon>Viridiplantae</taxon>
        <taxon>Streptophyta</taxon>
        <taxon>Embryophyta</taxon>
        <taxon>Tracheophyta</taxon>
        <taxon>Spermatophyta</taxon>
        <taxon>Magnoliopsida</taxon>
        <taxon>eudicotyledons</taxon>
        <taxon>Gunneridae</taxon>
        <taxon>Pentapetalae</taxon>
        <taxon>rosids</taxon>
        <taxon>malvids</taxon>
        <taxon>Myrtales</taxon>
        <taxon>Lythraceae</taxon>
        <taxon>Trapa</taxon>
    </lineage>
</organism>
<evidence type="ECO:0000313" key="3">
    <source>
        <dbReference type="Proteomes" id="UP001345219"/>
    </source>
</evidence>
<feature type="region of interest" description="Disordered" evidence="1">
    <location>
        <begin position="1"/>
        <end position="37"/>
    </location>
</feature>
<evidence type="ECO:0000313" key="2">
    <source>
        <dbReference type="EMBL" id="KAK4752237.1"/>
    </source>
</evidence>
<evidence type="ECO:0000256" key="1">
    <source>
        <dbReference type="SAM" id="MobiDB-lite"/>
    </source>
</evidence>
<accession>A0AAN7PNX6</accession>
<gene>
    <name evidence="2" type="ORF">SAY87_021035</name>
</gene>
<dbReference type="EMBL" id="JAXIOK010000016">
    <property type="protein sequence ID" value="KAK4752237.1"/>
    <property type="molecule type" value="Genomic_DNA"/>
</dbReference>
<protein>
    <submittedName>
        <fullName evidence="2">Uncharacterized protein</fullName>
    </submittedName>
</protein>
<dbReference type="Proteomes" id="UP001345219">
    <property type="component" value="Chromosome 16"/>
</dbReference>
<dbReference type="AlphaFoldDB" id="A0AAN7PNX6"/>